<dbReference type="Pfam" id="PF00528">
    <property type="entry name" value="BPD_transp_1"/>
    <property type="match status" value="2"/>
</dbReference>
<feature type="transmembrane region" description="Helical" evidence="7">
    <location>
        <begin position="331"/>
        <end position="349"/>
    </location>
</feature>
<feature type="transmembrane region" description="Helical" evidence="7">
    <location>
        <begin position="417"/>
        <end position="436"/>
    </location>
</feature>
<dbReference type="eggNOG" id="COG0601">
    <property type="taxonomic scope" value="Bacteria"/>
</dbReference>
<dbReference type="Proteomes" id="UP000033393">
    <property type="component" value="Unassembled WGS sequence"/>
</dbReference>
<feature type="domain" description="ABC transmembrane type-1" evidence="8">
    <location>
        <begin position="99"/>
        <end position="300"/>
    </location>
</feature>
<feature type="transmembrane region" description="Helical" evidence="7">
    <location>
        <begin position="442"/>
        <end position="459"/>
    </location>
</feature>
<evidence type="ECO:0000256" key="3">
    <source>
        <dbReference type="ARBA" id="ARBA00022475"/>
    </source>
</evidence>
<keyword evidence="2 7" id="KW-0813">Transport</keyword>
<dbReference type="PANTHER" id="PTHR43386">
    <property type="entry name" value="OLIGOPEPTIDE TRANSPORT SYSTEM PERMEASE PROTEIN APPC"/>
    <property type="match status" value="1"/>
</dbReference>
<proteinExistence type="inferred from homology"/>
<gene>
    <name evidence="9" type="ORF">UK23_04410</name>
</gene>
<dbReference type="PATRIC" id="fig|68170.10.peg.5591"/>
<evidence type="ECO:0000313" key="10">
    <source>
        <dbReference type="Proteomes" id="UP000033393"/>
    </source>
</evidence>
<dbReference type="SUPFAM" id="SSF161098">
    <property type="entry name" value="MetI-like"/>
    <property type="match status" value="1"/>
</dbReference>
<comment type="similarity">
    <text evidence="7">Belongs to the binding-protein-dependent transport system permease family.</text>
</comment>
<feature type="transmembrane region" description="Helical" evidence="7">
    <location>
        <begin position="182"/>
        <end position="201"/>
    </location>
</feature>
<name>A0A0F0H8Z9_LENAE</name>
<evidence type="ECO:0000256" key="6">
    <source>
        <dbReference type="ARBA" id="ARBA00023136"/>
    </source>
</evidence>
<feature type="transmembrane region" description="Helical" evidence="7">
    <location>
        <begin position="146"/>
        <end position="170"/>
    </location>
</feature>
<keyword evidence="10" id="KW-1185">Reference proteome</keyword>
<comment type="caution">
    <text evidence="9">The sequence shown here is derived from an EMBL/GenBank/DDBJ whole genome shotgun (WGS) entry which is preliminary data.</text>
</comment>
<evidence type="ECO:0000256" key="1">
    <source>
        <dbReference type="ARBA" id="ARBA00004651"/>
    </source>
</evidence>
<keyword evidence="6 7" id="KW-0472">Membrane</keyword>
<feature type="transmembrane region" description="Helical" evidence="7">
    <location>
        <begin position="546"/>
        <end position="568"/>
    </location>
</feature>
<dbReference type="AlphaFoldDB" id="A0A0F0H8Z9"/>
<dbReference type="GO" id="GO:0005886">
    <property type="term" value="C:plasma membrane"/>
    <property type="evidence" value="ECO:0007669"/>
    <property type="project" value="UniProtKB-SubCell"/>
</dbReference>
<feature type="transmembrane region" description="Helical" evidence="7">
    <location>
        <begin position="12"/>
        <end position="32"/>
    </location>
</feature>
<dbReference type="InterPro" id="IPR050366">
    <property type="entry name" value="BP-dependent_transpt_permease"/>
</dbReference>
<dbReference type="CDD" id="cd06261">
    <property type="entry name" value="TM_PBP2"/>
    <property type="match status" value="1"/>
</dbReference>
<organism evidence="9 10">
    <name type="scientific">Lentzea aerocolonigenes</name>
    <name type="common">Lechevalieria aerocolonigenes</name>
    <name type="synonym">Saccharothrix aerocolonigenes</name>
    <dbReference type="NCBI Taxonomy" id="68170"/>
    <lineage>
        <taxon>Bacteria</taxon>
        <taxon>Bacillati</taxon>
        <taxon>Actinomycetota</taxon>
        <taxon>Actinomycetes</taxon>
        <taxon>Pseudonocardiales</taxon>
        <taxon>Pseudonocardiaceae</taxon>
        <taxon>Lentzea</taxon>
    </lineage>
</organism>
<evidence type="ECO:0000256" key="5">
    <source>
        <dbReference type="ARBA" id="ARBA00022989"/>
    </source>
</evidence>
<evidence type="ECO:0000256" key="4">
    <source>
        <dbReference type="ARBA" id="ARBA00022692"/>
    </source>
</evidence>
<feature type="domain" description="ABC transmembrane type-1" evidence="8">
    <location>
        <begin position="384"/>
        <end position="569"/>
    </location>
</feature>
<feature type="transmembrane region" description="Helical" evidence="7">
    <location>
        <begin position="281"/>
        <end position="303"/>
    </location>
</feature>
<dbReference type="Gene3D" id="1.10.3720.10">
    <property type="entry name" value="MetI-like"/>
    <property type="match status" value="1"/>
</dbReference>
<keyword evidence="4 7" id="KW-0812">Transmembrane</keyword>
<dbReference type="RefSeq" id="WP_045310057.1">
    <property type="nucleotide sequence ID" value="NZ_JYJG01000018.1"/>
</dbReference>
<dbReference type="InterPro" id="IPR000515">
    <property type="entry name" value="MetI-like"/>
</dbReference>
<feature type="transmembrane region" description="Helical" evidence="7">
    <location>
        <begin position="243"/>
        <end position="261"/>
    </location>
</feature>
<comment type="subcellular location">
    <subcellularLocation>
        <location evidence="1 7">Cell membrane</location>
        <topology evidence="1 7">Multi-pass membrane protein</topology>
    </subcellularLocation>
</comment>
<dbReference type="GO" id="GO:0055085">
    <property type="term" value="P:transmembrane transport"/>
    <property type="evidence" value="ECO:0007669"/>
    <property type="project" value="InterPro"/>
</dbReference>
<evidence type="ECO:0000259" key="8">
    <source>
        <dbReference type="PROSITE" id="PS50928"/>
    </source>
</evidence>
<dbReference type="PROSITE" id="PS50928">
    <property type="entry name" value="ABC_TM1"/>
    <property type="match status" value="2"/>
</dbReference>
<feature type="transmembrane region" description="Helical" evidence="7">
    <location>
        <begin position="102"/>
        <end position="125"/>
    </location>
</feature>
<sequence length="572" mass="58463">MTGRLTAVAGRWAVVAAFVAGVTAVLGLLPLISGRDPALTVLRARSTEREPDAEALAAVRRELGLDAGPAGLLRQWFSGAVHGDFGRSWVSGEPVGARVAEALGVSATLTAFAVLVAIAVMALLVTRTLVRAVNGRRDDSRNGVAAVLAGLPEFVLGALFVVLFAVRLRWLPTSGWNDLGNAVLPAVALGIPAGAVLGVIARDAVRDAASAPWLRAWTAAGIRRRVIGLAVLRRASSVVAEQLGLLFAGLFGGAAAVEVVFAVPGIGRLAVNAAIAQDVPVVRTCVLVILVVGVAASGIGGLARRVLLGPAAEAEALTTAPPASRLSSRPWRWILAIVVAAAVIAYGLWRDPFAVELTARLQPPSLTHPMGTDALGRDVLARLSHGAVHTALLALAVTVTTAIIGVLVGLAARRPSAAAALVNALPAVVIALVFAATAGPGWSGAVAAVVATGWAPLAGHARSLAAEQRDSSYLVASRALGASSWHLTTRHVLPAIVPAVVRNACVRLPSVALALATLGYLGLGAQPPEPEWGLLIAEGMPYVERAPWTVLFPAAGLIALGLAASSLATRVR</sequence>
<evidence type="ECO:0000256" key="7">
    <source>
        <dbReference type="RuleBase" id="RU363032"/>
    </source>
</evidence>
<accession>A0A0F0H8Z9</accession>
<feature type="transmembrane region" description="Helical" evidence="7">
    <location>
        <begin position="387"/>
        <end position="410"/>
    </location>
</feature>
<dbReference type="InterPro" id="IPR035906">
    <property type="entry name" value="MetI-like_sf"/>
</dbReference>
<protein>
    <recommendedName>
        <fullName evidence="8">ABC transmembrane type-1 domain-containing protein</fullName>
    </recommendedName>
</protein>
<keyword evidence="5 7" id="KW-1133">Transmembrane helix</keyword>
<dbReference type="PANTHER" id="PTHR43386:SF1">
    <property type="entry name" value="D,D-DIPEPTIDE TRANSPORT SYSTEM PERMEASE PROTEIN DDPC-RELATED"/>
    <property type="match status" value="1"/>
</dbReference>
<evidence type="ECO:0000256" key="2">
    <source>
        <dbReference type="ARBA" id="ARBA00022448"/>
    </source>
</evidence>
<dbReference type="EMBL" id="JYJG01000018">
    <property type="protein sequence ID" value="KJK52179.1"/>
    <property type="molecule type" value="Genomic_DNA"/>
</dbReference>
<keyword evidence="3" id="KW-1003">Cell membrane</keyword>
<feature type="transmembrane region" description="Helical" evidence="7">
    <location>
        <begin position="508"/>
        <end position="526"/>
    </location>
</feature>
<evidence type="ECO:0000313" key="9">
    <source>
        <dbReference type="EMBL" id="KJK52179.1"/>
    </source>
</evidence>
<reference evidence="9 10" key="1">
    <citation type="submission" date="2015-02" db="EMBL/GenBank/DDBJ databases">
        <authorList>
            <person name="Ju K.-S."/>
            <person name="Doroghazi J.R."/>
            <person name="Metcalf W."/>
        </authorList>
    </citation>
    <scope>NUCLEOTIDE SEQUENCE [LARGE SCALE GENOMIC DNA]</scope>
    <source>
        <strain evidence="9 10">NRRL B-16140</strain>
    </source>
</reference>
<dbReference type="OrthoDB" id="8480309at2"/>